<protein>
    <recommendedName>
        <fullName evidence="4">Transposase</fullName>
    </recommendedName>
</protein>
<reference evidence="1" key="1">
    <citation type="submission" date="2021-02" db="EMBL/GenBank/DDBJ databases">
        <authorList>
            <person name="Nowell W R."/>
        </authorList>
    </citation>
    <scope>NUCLEOTIDE SEQUENCE</scope>
</reference>
<dbReference type="EMBL" id="CAJNOW010000471">
    <property type="protein sequence ID" value="CAF1278481.1"/>
    <property type="molecule type" value="Genomic_DNA"/>
</dbReference>
<dbReference type="AlphaFoldDB" id="A0A815BW49"/>
<comment type="caution">
    <text evidence="1">The sequence shown here is derived from an EMBL/GenBank/DDBJ whole genome shotgun (WGS) entry which is preliminary data.</text>
</comment>
<evidence type="ECO:0008006" key="4">
    <source>
        <dbReference type="Google" id="ProtNLM"/>
    </source>
</evidence>
<gene>
    <name evidence="1" type="ORF">KQP761_LOCUS3658</name>
    <name evidence="2" type="ORF">XDN619_LOCUS8981</name>
</gene>
<dbReference type="OrthoDB" id="9981685at2759"/>
<dbReference type="EMBL" id="CAJNRG010003051">
    <property type="protein sequence ID" value="CAF2053062.1"/>
    <property type="molecule type" value="Genomic_DNA"/>
</dbReference>
<evidence type="ECO:0000313" key="1">
    <source>
        <dbReference type="EMBL" id="CAF1278481.1"/>
    </source>
</evidence>
<sequence>MKSKDLQKVVLSKYQKGDTPKQIYHDLNGGLGLRTIERWCQMIRRSGTITLSKPPGGPRLVRTRENIQKVKNRLRRKKKVSARKISMELDMSERSVRRIMKNDLGLYPYKKVIEPLLSDDQKLKRKQFANWVRTNFRKEDTLKILFSDEKMFDIDGVYNTQNDRVWAVDRADADKNGGTQQKRKFPQKVMVWLGACSKGLTPLVILDEGTVDHTVYIEKVLPVALKYGNQFFGSDWVFQQDGAKPHSHHLSQKWCRDNFPTFIEKDRWPPNSPDLNPLDYSIWDQLVNNINWNKVYSKTTLIKELKLSVKKISESVVFESCAGWTNRLYRLYQNDGSYLR</sequence>
<dbReference type="Gene3D" id="3.30.420.10">
    <property type="entry name" value="Ribonuclease H-like superfamily/Ribonuclease H"/>
    <property type="match status" value="1"/>
</dbReference>
<dbReference type="PANTHER" id="PTHR46068">
    <property type="entry name" value="PROTEIN CBG27172"/>
    <property type="match status" value="1"/>
</dbReference>
<dbReference type="Proteomes" id="UP000663834">
    <property type="component" value="Unassembled WGS sequence"/>
</dbReference>
<dbReference type="InterPro" id="IPR036397">
    <property type="entry name" value="RNaseH_sf"/>
</dbReference>
<evidence type="ECO:0000313" key="3">
    <source>
        <dbReference type="Proteomes" id="UP000663834"/>
    </source>
</evidence>
<proteinExistence type="predicted"/>
<organism evidence="1 3">
    <name type="scientific">Rotaria magnacalcarata</name>
    <dbReference type="NCBI Taxonomy" id="392030"/>
    <lineage>
        <taxon>Eukaryota</taxon>
        <taxon>Metazoa</taxon>
        <taxon>Spiralia</taxon>
        <taxon>Gnathifera</taxon>
        <taxon>Rotifera</taxon>
        <taxon>Eurotatoria</taxon>
        <taxon>Bdelloidea</taxon>
        <taxon>Philodinida</taxon>
        <taxon>Philodinidae</taxon>
        <taxon>Rotaria</taxon>
    </lineage>
</organism>
<dbReference type="PANTHER" id="PTHR46068:SF1">
    <property type="entry name" value="TRANSPOSASE IS30-LIKE HTH DOMAIN-CONTAINING PROTEIN"/>
    <property type="match status" value="1"/>
</dbReference>
<evidence type="ECO:0000313" key="2">
    <source>
        <dbReference type="EMBL" id="CAF2053062.1"/>
    </source>
</evidence>
<name>A0A815BW49_9BILA</name>
<dbReference type="GO" id="GO:0003676">
    <property type="term" value="F:nucleic acid binding"/>
    <property type="evidence" value="ECO:0007669"/>
    <property type="project" value="InterPro"/>
</dbReference>
<accession>A0A815BW49</accession>
<dbReference type="Proteomes" id="UP000663887">
    <property type="component" value="Unassembled WGS sequence"/>
</dbReference>